<dbReference type="AlphaFoldDB" id="A0A3R9F1R7"/>
<dbReference type="EMBL" id="RSEC01000059">
    <property type="protein sequence ID" value="RSD11680.1"/>
    <property type="molecule type" value="Genomic_DNA"/>
</dbReference>
<proteinExistence type="predicted"/>
<evidence type="ECO:0008006" key="4">
    <source>
        <dbReference type="Google" id="ProtNLM"/>
    </source>
</evidence>
<dbReference type="RefSeq" id="WP_125313906.1">
    <property type="nucleotide sequence ID" value="NZ_RSEC01000059.1"/>
</dbReference>
<evidence type="ECO:0000256" key="1">
    <source>
        <dbReference type="SAM" id="MobiDB-lite"/>
    </source>
</evidence>
<evidence type="ECO:0000313" key="2">
    <source>
        <dbReference type="EMBL" id="RSD11680.1"/>
    </source>
</evidence>
<feature type="compositionally biased region" description="Basic and acidic residues" evidence="1">
    <location>
        <begin position="91"/>
        <end position="121"/>
    </location>
</feature>
<evidence type="ECO:0000313" key="3">
    <source>
        <dbReference type="Proteomes" id="UP000267081"/>
    </source>
</evidence>
<reference evidence="2 3" key="1">
    <citation type="submission" date="2018-12" db="EMBL/GenBank/DDBJ databases">
        <title>Amycolatopsis eburnea sp. nov. actinomycete associate with arbuscular mycorrhiza fungal spore.</title>
        <authorList>
            <person name="Lumyong S."/>
            <person name="Chaiya L."/>
        </authorList>
    </citation>
    <scope>NUCLEOTIDE SEQUENCE [LARGE SCALE GENOMIC DNA]</scope>
    <source>
        <strain evidence="2 3">GLM-1</strain>
    </source>
</reference>
<comment type="caution">
    <text evidence="2">The sequence shown here is derived from an EMBL/GenBank/DDBJ whole genome shotgun (WGS) entry which is preliminary data.</text>
</comment>
<organism evidence="2 3">
    <name type="scientific">Amycolatopsis eburnea</name>
    <dbReference type="NCBI Taxonomy" id="2267691"/>
    <lineage>
        <taxon>Bacteria</taxon>
        <taxon>Bacillati</taxon>
        <taxon>Actinomycetota</taxon>
        <taxon>Actinomycetes</taxon>
        <taxon>Pseudonocardiales</taxon>
        <taxon>Pseudonocardiaceae</taxon>
        <taxon>Amycolatopsis</taxon>
    </lineage>
</organism>
<sequence>MKPGARIAIGVGAGYLLGRTKKMRLALMIAAAGATGRSGTSPTKLLQHGLKQLGSTPELAKLTDVARDELLGAVKAAAVTAAGSRIESLTERLQEGGRKQRKDPDDGPDRDAAEGDGETPRTRRRRAPEPEELEEEEPPDDEEEEPERPSRRRASGKDENGDEPDEPERPARRRATSKRAAASSDGDEPSSRRSRTGTGRSPVRRARR</sequence>
<feature type="region of interest" description="Disordered" evidence="1">
    <location>
        <begin position="91"/>
        <end position="208"/>
    </location>
</feature>
<dbReference type="Proteomes" id="UP000267081">
    <property type="component" value="Unassembled WGS sequence"/>
</dbReference>
<keyword evidence="3" id="KW-1185">Reference proteome</keyword>
<feature type="compositionally biased region" description="Acidic residues" evidence="1">
    <location>
        <begin position="130"/>
        <end position="146"/>
    </location>
</feature>
<accession>A0A3R9F1R7</accession>
<name>A0A3R9F1R7_9PSEU</name>
<dbReference type="OrthoDB" id="4966929at2"/>
<protein>
    <recommendedName>
        <fullName evidence="4">DNA primase</fullName>
    </recommendedName>
</protein>
<gene>
    <name evidence="2" type="ORF">EIY87_33465</name>
</gene>